<dbReference type="Proteomes" id="UP000218366">
    <property type="component" value="Unassembled WGS sequence"/>
</dbReference>
<accession>A0A2A4B3M9</accession>
<evidence type="ECO:0000313" key="2">
    <source>
        <dbReference type="Proteomes" id="UP000218366"/>
    </source>
</evidence>
<evidence type="ECO:0000313" key="1">
    <source>
        <dbReference type="EMBL" id="PCD02555.1"/>
    </source>
</evidence>
<organism evidence="1 2">
    <name type="scientific">Sphingomonas spermidinifaciens</name>
    <dbReference type="NCBI Taxonomy" id="1141889"/>
    <lineage>
        <taxon>Bacteria</taxon>
        <taxon>Pseudomonadati</taxon>
        <taxon>Pseudomonadota</taxon>
        <taxon>Alphaproteobacteria</taxon>
        <taxon>Sphingomonadales</taxon>
        <taxon>Sphingomonadaceae</taxon>
        <taxon>Sphingomonas</taxon>
    </lineage>
</organism>
<comment type="caution">
    <text evidence="1">The sequence shown here is derived from an EMBL/GenBank/DDBJ whole genome shotgun (WGS) entry which is preliminary data.</text>
</comment>
<dbReference type="EMBL" id="NWMW01000002">
    <property type="protein sequence ID" value="PCD02555.1"/>
    <property type="molecule type" value="Genomic_DNA"/>
</dbReference>
<gene>
    <name evidence="1" type="ORF">COC42_14200</name>
</gene>
<proteinExistence type="predicted"/>
<protein>
    <submittedName>
        <fullName evidence="1">Uncharacterized protein</fullName>
    </submittedName>
</protein>
<name>A0A2A4B3M9_9SPHN</name>
<dbReference type="AlphaFoldDB" id="A0A2A4B3M9"/>
<reference evidence="1 2" key="1">
    <citation type="submission" date="2017-09" db="EMBL/GenBank/DDBJ databases">
        <title>Sphingomonas spermidinifaciens 9NM-10, whole genome shotgun sequence.</title>
        <authorList>
            <person name="Feng G."/>
            <person name="Zhu H."/>
        </authorList>
    </citation>
    <scope>NUCLEOTIDE SEQUENCE [LARGE SCALE GENOMIC DNA]</scope>
    <source>
        <strain evidence="1 2">9NM-10</strain>
    </source>
</reference>
<dbReference type="RefSeq" id="WP_096343932.1">
    <property type="nucleotide sequence ID" value="NZ_NWMW01000002.1"/>
</dbReference>
<sequence>MAASRQWHGVSTDARITDCHFVETLGVARLDATGCLALRRRLSYRAPVRDAAGKPVEAVLVRRIRWGPIE</sequence>
<dbReference type="OrthoDB" id="7585155at2"/>
<keyword evidence="2" id="KW-1185">Reference proteome</keyword>